<accession>A0A8J4AZR6</accession>
<feature type="non-terminal residue" evidence="2">
    <location>
        <position position="151"/>
    </location>
</feature>
<dbReference type="AlphaFoldDB" id="A0A8J4AZR6"/>
<organism evidence="2 3">
    <name type="scientific">Volvox africanus</name>
    <dbReference type="NCBI Taxonomy" id="51714"/>
    <lineage>
        <taxon>Eukaryota</taxon>
        <taxon>Viridiplantae</taxon>
        <taxon>Chlorophyta</taxon>
        <taxon>core chlorophytes</taxon>
        <taxon>Chlorophyceae</taxon>
        <taxon>CS clade</taxon>
        <taxon>Chlamydomonadales</taxon>
        <taxon>Volvocaceae</taxon>
        <taxon>Volvox</taxon>
    </lineage>
</organism>
<sequence length="151" mass="16896">TLVEQLVAAARRCQKTWRMCNWKITKERRQSLPRTCLGCCGGRFFLLLRLSLAQLVLGLSLLPLPGLGFQSASGFNLLFTLAFPLLFLLLALALLLRLPPHLLSSPFLIFPLPPLFLFSSSPFFLALLYKTLHLLLLTAGLRSVRGLHPLE</sequence>
<keyword evidence="1" id="KW-1133">Transmembrane helix</keyword>
<feature type="transmembrane region" description="Helical" evidence="1">
    <location>
        <begin position="77"/>
        <end position="96"/>
    </location>
</feature>
<keyword evidence="1" id="KW-0472">Membrane</keyword>
<feature type="non-terminal residue" evidence="2">
    <location>
        <position position="1"/>
    </location>
</feature>
<keyword evidence="1" id="KW-0812">Transmembrane</keyword>
<name>A0A8J4AZR6_9CHLO</name>
<evidence type="ECO:0000313" key="2">
    <source>
        <dbReference type="EMBL" id="GIL51052.1"/>
    </source>
</evidence>
<keyword evidence="3" id="KW-1185">Reference proteome</keyword>
<feature type="transmembrane region" description="Helical" evidence="1">
    <location>
        <begin position="108"/>
        <end position="129"/>
    </location>
</feature>
<dbReference type="Proteomes" id="UP000747399">
    <property type="component" value="Unassembled WGS sequence"/>
</dbReference>
<gene>
    <name evidence="2" type="ORF">Vafri_7153</name>
</gene>
<feature type="transmembrane region" description="Helical" evidence="1">
    <location>
        <begin position="36"/>
        <end position="57"/>
    </location>
</feature>
<protein>
    <submittedName>
        <fullName evidence="2">Uncharacterized protein</fullName>
    </submittedName>
</protein>
<evidence type="ECO:0000313" key="3">
    <source>
        <dbReference type="Proteomes" id="UP000747399"/>
    </source>
</evidence>
<evidence type="ECO:0000256" key="1">
    <source>
        <dbReference type="SAM" id="Phobius"/>
    </source>
</evidence>
<proteinExistence type="predicted"/>
<comment type="caution">
    <text evidence="2">The sequence shown here is derived from an EMBL/GenBank/DDBJ whole genome shotgun (WGS) entry which is preliminary data.</text>
</comment>
<dbReference type="EMBL" id="BNCO01000010">
    <property type="protein sequence ID" value="GIL51052.1"/>
    <property type="molecule type" value="Genomic_DNA"/>
</dbReference>
<reference evidence="2" key="1">
    <citation type="journal article" date="2021" name="Proc. Natl. Acad. Sci. U.S.A.">
        <title>Three genomes in the algal genus Volvox reveal the fate of a haploid sex-determining region after a transition to homothallism.</title>
        <authorList>
            <person name="Yamamoto K."/>
            <person name="Hamaji T."/>
            <person name="Kawai-Toyooka H."/>
            <person name="Matsuzaki R."/>
            <person name="Takahashi F."/>
            <person name="Nishimura Y."/>
            <person name="Kawachi M."/>
            <person name="Noguchi H."/>
            <person name="Minakuchi Y."/>
            <person name="Umen J.G."/>
            <person name="Toyoda A."/>
            <person name="Nozaki H."/>
        </authorList>
    </citation>
    <scope>NUCLEOTIDE SEQUENCE</scope>
    <source>
        <strain evidence="2">NIES-3780</strain>
    </source>
</reference>